<dbReference type="AlphaFoldDB" id="H1LBP5"/>
<accession>H1LBP5</accession>
<protein>
    <submittedName>
        <fullName evidence="1">Uncharacterized protein</fullName>
    </submittedName>
</protein>
<proteinExistence type="predicted"/>
<dbReference type="EMBL" id="AGRJ01000001">
    <property type="protein sequence ID" value="EHO54780.1"/>
    <property type="molecule type" value="Genomic_DNA"/>
</dbReference>
<name>H1LBP5_9LACO</name>
<gene>
    <name evidence="1" type="ORF">HMPREF9104_00005</name>
</gene>
<reference evidence="1 2" key="1">
    <citation type="submission" date="2011-09" db="EMBL/GenBank/DDBJ databases">
        <authorList>
            <person name="Weinstock G."/>
            <person name="Sodergren E."/>
            <person name="Clifton S."/>
            <person name="Fulton L."/>
            <person name="Fulton B."/>
            <person name="Courtney L."/>
            <person name="Fronick C."/>
            <person name="Harrison M."/>
            <person name="Strong C."/>
            <person name="Farmer C."/>
            <person name="Delahaunty K."/>
            <person name="Markovic C."/>
            <person name="Hall O."/>
            <person name="Minx P."/>
            <person name="Tomlinson C."/>
            <person name="Mitreva M."/>
            <person name="Hou S."/>
            <person name="Chen J."/>
            <person name="Wollam A."/>
            <person name="Pepin K.H."/>
            <person name="Johnson M."/>
            <person name="Bhonagiri V."/>
            <person name="Zhang X."/>
            <person name="Suruliraj S."/>
            <person name="Warren W."/>
            <person name="Chinwalla A."/>
            <person name="Mardis E.R."/>
            <person name="Wilson R.K."/>
        </authorList>
    </citation>
    <scope>NUCLEOTIDE SEQUENCE [LARGE SCALE GENOMIC DNA]</scope>
    <source>
        <strain evidence="1 2">F0435</strain>
    </source>
</reference>
<evidence type="ECO:0000313" key="2">
    <source>
        <dbReference type="Proteomes" id="UP000005025"/>
    </source>
</evidence>
<evidence type="ECO:0000313" key="1">
    <source>
        <dbReference type="EMBL" id="EHO54780.1"/>
    </source>
</evidence>
<organism evidence="1 2">
    <name type="scientific">Lentilactobacillus kisonensis F0435</name>
    <dbReference type="NCBI Taxonomy" id="797516"/>
    <lineage>
        <taxon>Bacteria</taxon>
        <taxon>Bacillati</taxon>
        <taxon>Bacillota</taxon>
        <taxon>Bacilli</taxon>
        <taxon>Lactobacillales</taxon>
        <taxon>Lactobacillaceae</taxon>
        <taxon>Lentilactobacillus</taxon>
    </lineage>
</organism>
<sequence length="55" mass="6599">MLSIYLFCYIKRAHKVQGCADVLRFRKLLDGSTKLYQTWFWQESFVFPYVTGDEV</sequence>
<comment type="caution">
    <text evidence="1">The sequence shown here is derived from an EMBL/GenBank/DDBJ whole genome shotgun (WGS) entry which is preliminary data.</text>
</comment>
<dbReference type="Proteomes" id="UP000005025">
    <property type="component" value="Unassembled WGS sequence"/>
</dbReference>
<dbReference type="HOGENOM" id="CLU_3026570_0_0_9"/>
<dbReference type="STRING" id="797516.HMPREF9104_00005"/>